<gene>
    <name evidence="1" type="primary">GDH2_1</name>
    <name evidence="1" type="ORF">IWQ62_003317</name>
</gene>
<dbReference type="AlphaFoldDB" id="A0A9W8APL9"/>
<keyword evidence="2" id="KW-1185">Reference proteome</keyword>
<dbReference type="GO" id="GO:0004352">
    <property type="term" value="F:glutamate dehydrogenase (NAD+) activity"/>
    <property type="evidence" value="ECO:0007669"/>
    <property type="project" value="UniProtKB-EC"/>
</dbReference>
<dbReference type="Proteomes" id="UP001150925">
    <property type="component" value="Unassembled WGS sequence"/>
</dbReference>
<dbReference type="EMBL" id="JANBPY010000869">
    <property type="protein sequence ID" value="KAJ1963114.1"/>
    <property type="molecule type" value="Genomic_DNA"/>
</dbReference>
<feature type="non-terminal residue" evidence="1">
    <location>
        <position position="1"/>
    </location>
</feature>
<proteinExistence type="predicted"/>
<sequence length="106" mass="12171">RTGKPRSLLSDDLSVAVVKLNEELQHTTLWEDVALRRLILSEALPKLLLDQLSLDSILERVPEAYLRAIFGAYLASRFVYKYGTEPSQFAFFEFMTPYFQKLGEGQ</sequence>
<evidence type="ECO:0000313" key="1">
    <source>
        <dbReference type="EMBL" id="KAJ1963114.1"/>
    </source>
</evidence>
<protein>
    <submittedName>
        <fullName evidence="1">NAD-dependent glutamate dehydrogenase</fullName>
        <ecNumber evidence="1">1.4.1.2</ecNumber>
    </submittedName>
</protein>
<dbReference type="OrthoDB" id="184415at2759"/>
<name>A0A9W8APL9_9FUNG</name>
<evidence type="ECO:0000313" key="2">
    <source>
        <dbReference type="Proteomes" id="UP001150925"/>
    </source>
</evidence>
<keyword evidence="1" id="KW-0560">Oxidoreductase</keyword>
<comment type="caution">
    <text evidence="1">The sequence shown here is derived from an EMBL/GenBank/DDBJ whole genome shotgun (WGS) entry which is preliminary data.</text>
</comment>
<accession>A0A9W8APL9</accession>
<reference evidence="1" key="1">
    <citation type="submission" date="2022-07" db="EMBL/GenBank/DDBJ databases">
        <title>Phylogenomic reconstructions and comparative analyses of Kickxellomycotina fungi.</title>
        <authorList>
            <person name="Reynolds N.K."/>
            <person name="Stajich J.E."/>
            <person name="Barry K."/>
            <person name="Grigoriev I.V."/>
            <person name="Crous P."/>
            <person name="Smith M.E."/>
        </authorList>
    </citation>
    <scope>NUCLEOTIDE SEQUENCE</scope>
    <source>
        <strain evidence="1">RSA 1196</strain>
    </source>
</reference>
<dbReference type="EC" id="1.4.1.2" evidence="1"/>
<organism evidence="1 2">
    <name type="scientific">Dispira parvispora</name>
    <dbReference type="NCBI Taxonomy" id="1520584"/>
    <lineage>
        <taxon>Eukaryota</taxon>
        <taxon>Fungi</taxon>
        <taxon>Fungi incertae sedis</taxon>
        <taxon>Zoopagomycota</taxon>
        <taxon>Kickxellomycotina</taxon>
        <taxon>Dimargaritomycetes</taxon>
        <taxon>Dimargaritales</taxon>
        <taxon>Dimargaritaceae</taxon>
        <taxon>Dispira</taxon>
    </lineage>
</organism>